<dbReference type="RefSeq" id="XP_045145254.1">
    <property type="nucleotide sequence ID" value="XM_045289319.1"/>
</dbReference>
<evidence type="ECO:0000313" key="2">
    <source>
        <dbReference type="RefSeq" id="XP_045145254.1"/>
    </source>
</evidence>
<organism evidence="1 2">
    <name type="scientific">Echinops telfairi</name>
    <name type="common">Lesser hedgehog tenrec</name>
    <dbReference type="NCBI Taxonomy" id="9371"/>
    <lineage>
        <taxon>Eukaryota</taxon>
        <taxon>Metazoa</taxon>
        <taxon>Chordata</taxon>
        <taxon>Craniata</taxon>
        <taxon>Vertebrata</taxon>
        <taxon>Euteleostomi</taxon>
        <taxon>Mammalia</taxon>
        <taxon>Eutheria</taxon>
        <taxon>Afrotheria</taxon>
        <taxon>Tenrecidae</taxon>
        <taxon>Tenrecinae</taxon>
        <taxon>Echinops</taxon>
    </lineage>
</organism>
<evidence type="ECO:0000313" key="1">
    <source>
        <dbReference type="Proteomes" id="UP000694863"/>
    </source>
</evidence>
<proteinExistence type="predicted"/>
<sequence length="69" mass="8272">MQVDTTQENGDVKEALRGLPENLYNDWMFCMKIALDLTTRQQILPKEQWTKYEADKFYLGPYLNEVIWK</sequence>
<dbReference type="Proteomes" id="UP000694863">
    <property type="component" value="Unplaced"/>
</dbReference>
<protein>
    <submittedName>
        <fullName evidence="2">Cytochrome b-c1 complex subunit 7-like</fullName>
    </submittedName>
</protein>
<name>A0AC55D0I0_ECHTE</name>
<keyword evidence="1" id="KW-1185">Reference proteome</keyword>
<gene>
    <name evidence="2" type="primary">LOC115870168</name>
</gene>
<reference evidence="2" key="1">
    <citation type="submission" date="2025-08" db="UniProtKB">
        <authorList>
            <consortium name="RefSeq"/>
        </authorList>
    </citation>
    <scope>IDENTIFICATION</scope>
</reference>
<accession>A0AC55D0I0</accession>